<dbReference type="Pfam" id="PF12322">
    <property type="entry name" value="T4_baseplate"/>
    <property type="match status" value="1"/>
</dbReference>
<organism evidence="1 2">
    <name type="scientific">Vibrio panuliri</name>
    <dbReference type="NCBI Taxonomy" id="1381081"/>
    <lineage>
        <taxon>Bacteria</taxon>
        <taxon>Pseudomonadati</taxon>
        <taxon>Pseudomonadota</taxon>
        <taxon>Gammaproteobacteria</taxon>
        <taxon>Vibrionales</taxon>
        <taxon>Vibrionaceae</taxon>
        <taxon>Vibrio</taxon>
    </lineage>
</organism>
<dbReference type="STRING" id="1381081.BIY22_03380"/>
<dbReference type="EMBL" id="MJMJ01000001">
    <property type="protein sequence ID" value="OLQ93547.1"/>
    <property type="molecule type" value="Genomic_DNA"/>
</dbReference>
<sequence>MNKKFDLNILKTPVKKVKLPVSGKDVEVRIPNVKELQEIRTNKKKADQYKSLNSFITGCSFEDLCLADSELLTMTIYSESTKDTWGVFVECPSCGKDIEVEYHINDIEISSQPDNVINYDLINLSFELQTPTMIQLCEVQEPSKDSELSDVDIIEFDNAIRLCKKLVTKINHNGIEYKLNEDELDEFIDNLPYYLTNKMFIFIQDQSHIMTDVFLKCSCGHEDTGTLRRLKEHLL</sequence>
<gene>
    <name evidence="1" type="ORF">BIY22_03380</name>
</gene>
<reference evidence="1 2" key="1">
    <citation type="submission" date="2016-09" db="EMBL/GenBank/DDBJ databases">
        <title>Genomic Taxonomy of the Vibrionaceae.</title>
        <authorList>
            <person name="Gonzalez-Castillo A."/>
            <person name="Gomez-Gil B."/>
            <person name="Enciso-Ibarra K."/>
        </authorList>
    </citation>
    <scope>NUCLEOTIDE SEQUENCE [LARGE SCALE GENOMIC DNA]</scope>
    <source>
        <strain evidence="1 2">CAIM 703</strain>
    </source>
</reference>
<evidence type="ECO:0008006" key="3">
    <source>
        <dbReference type="Google" id="ProtNLM"/>
    </source>
</evidence>
<dbReference type="RefSeq" id="WP_075706181.1">
    <property type="nucleotide sequence ID" value="NZ_MJMJ01000001.1"/>
</dbReference>
<comment type="caution">
    <text evidence="1">The sequence shown here is derived from an EMBL/GenBank/DDBJ whole genome shotgun (WGS) entry which is preliminary data.</text>
</comment>
<proteinExistence type="predicted"/>
<dbReference type="Proteomes" id="UP000186313">
    <property type="component" value="Unassembled WGS sequence"/>
</dbReference>
<protein>
    <recommendedName>
        <fullName evidence="3">Baseplate protein</fullName>
    </recommendedName>
</protein>
<dbReference type="InterPro" id="IPR024364">
    <property type="entry name" value="Baseplate_phage_T4-like"/>
</dbReference>
<accession>A0A1Q9HRN3</accession>
<dbReference type="AlphaFoldDB" id="A0A1Q9HRN3"/>
<name>A0A1Q9HRN3_9VIBR</name>
<evidence type="ECO:0000313" key="2">
    <source>
        <dbReference type="Proteomes" id="UP000186313"/>
    </source>
</evidence>
<evidence type="ECO:0000313" key="1">
    <source>
        <dbReference type="EMBL" id="OLQ93547.1"/>
    </source>
</evidence>